<keyword evidence="2" id="KW-1185">Reference proteome</keyword>
<organism evidence="1 2">
    <name type="scientific">Oedothorax gibbosus</name>
    <dbReference type="NCBI Taxonomy" id="931172"/>
    <lineage>
        <taxon>Eukaryota</taxon>
        <taxon>Metazoa</taxon>
        <taxon>Ecdysozoa</taxon>
        <taxon>Arthropoda</taxon>
        <taxon>Chelicerata</taxon>
        <taxon>Arachnida</taxon>
        <taxon>Araneae</taxon>
        <taxon>Araneomorphae</taxon>
        <taxon>Entelegynae</taxon>
        <taxon>Araneoidea</taxon>
        <taxon>Linyphiidae</taxon>
        <taxon>Erigoninae</taxon>
        <taxon>Oedothorax</taxon>
    </lineage>
</organism>
<gene>
    <name evidence="1" type="ORF">JTE90_024077</name>
</gene>
<sequence>MASLTKTIGIQHRISAHEQTVKNGPILEVLPFQQTAIRVLIENDFSRVTGLVRLACFNPTMISGVPPVTPLVASIRQCRTGDINPRHLADWKEI</sequence>
<accession>A0AAV6U851</accession>
<evidence type="ECO:0000313" key="2">
    <source>
        <dbReference type="Proteomes" id="UP000827092"/>
    </source>
</evidence>
<name>A0AAV6U851_9ARAC</name>
<comment type="caution">
    <text evidence="1">The sequence shown here is derived from an EMBL/GenBank/DDBJ whole genome shotgun (WGS) entry which is preliminary data.</text>
</comment>
<dbReference type="AlphaFoldDB" id="A0AAV6U851"/>
<evidence type="ECO:0000313" key="1">
    <source>
        <dbReference type="EMBL" id="KAG8179801.1"/>
    </source>
</evidence>
<proteinExistence type="predicted"/>
<dbReference type="Proteomes" id="UP000827092">
    <property type="component" value="Unassembled WGS sequence"/>
</dbReference>
<protein>
    <submittedName>
        <fullName evidence="1">Uncharacterized protein</fullName>
    </submittedName>
</protein>
<dbReference type="EMBL" id="JAFNEN010000602">
    <property type="protein sequence ID" value="KAG8179801.1"/>
    <property type="molecule type" value="Genomic_DNA"/>
</dbReference>
<reference evidence="1 2" key="1">
    <citation type="journal article" date="2022" name="Nat. Ecol. Evol.">
        <title>A masculinizing supergene underlies an exaggerated male reproductive morph in a spider.</title>
        <authorList>
            <person name="Hendrickx F."/>
            <person name="De Corte Z."/>
            <person name="Sonet G."/>
            <person name="Van Belleghem S.M."/>
            <person name="Kostlbacher S."/>
            <person name="Vangestel C."/>
        </authorList>
    </citation>
    <scope>NUCLEOTIDE SEQUENCE [LARGE SCALE GENOMIC DNA]</scope>
    <source>
        <strain evidence="1">W744_W776</strain>
    </source>
</reference>